<evidence type="ECO:0000313" key="2">
    <source>
        <dbReference type="EMBL" id="SHJ66410.1"/>
    </source>
</evidence>
<reference evidence="3" key="1">
    <citation type="submission" date="2016-11" db="EMBL/GenBank/DDBJ databases">
        <authorList>
            <person name="Varghese N."/>
            <person name="Submissions S."/>
        </authorList>
    </citation>
    <scope>NUCLEOTIDE SEQUENCE [LARGE SCALE GENOMIC DNA]</scope>
    <source>
        <strain evidence="3">DSM 15212 / CIP 107654 / DViRD3</strain>
    </source>
</reference>
<keyword evidence="1" id="KW-0175">Coiled coil</keyword>
<proteinExistence type="predicted"/>
<name>A0A1M6L5D4_PARC5</name>
<gene>
    <name evidence="2" type="ORF">SAMN02745912_00662</name>
</gene>
<dbReference type="STRING" id="1121301.SAMN02745912_00662"/>
<dbReference type="Gene3D" id="1.20.5.170">
    <property type="match status" value="1"/>
</dbReference>
<dbReference type="SUPFAM" id="SSF57997">
    <property type="entry name" value="Tropomyosin"/>
    <property type="match status" value="1"/>
</dbReference>
<dbReference type="RefSeq" id="WP_073146948.1">
    <property type="nucleotide sequence ID" value="NZ_FRAG01000005.1"/>
</dbReference>
<accession>A0A1M6L5D4</accession>
<evidence type="ECO:0000313" key="3">
    <source>
        <dbReference type="Proteomes" id="UP000184465"/>
    </source>
</evidence>
<keyword evidence="3" id="KW-1185">Reference proteome</keyword>
<feature type="coiled-coil region" evidence="1">
    <location>
        <begin position="15"/>
        <end position="113"/>
    </location>
</feature>
<dbReference type="AlphaFoldDB" id="A0A1M6L5D4"/>
<organism evidence="2 3">
    <name type="scientific">Paramaledivibacter caminithermalis (strain DSM 15212 / CIP 107654 / DViRD3)</name>
    <name type="common">Clostridium caminithermale</name>
    <dbReference type="NCBI Taxonomy" id="1121301"/>
    <lineage>
        <taxon>Bacteria</taxon>
        <taxon>Bacillati</taxon>
        <taxon>Bacillota</taxon>
        <taxon>Clostridia</taxon>
        <taxon>Peptostreptococcales</taxon>
        <taxon>Caminicellaceae</taxon>
        <taxon>Paramaledivibacter</taxon>
    </lineage>
</organism>
<dbReference type="OrthoDB" id="1716019at2"/>
<dbReference type="EMBL" id="FRAG01000005">
    <property type="protein sequence ID" value="SHJ66410.1"/>
    <property type="molecule type" value="Genomic_DNA"/>
</dbReference>
<evidence type="ECO:0000256" key="1">
    <source>
        <dbReference type="SAM" id="Coils"/>
    </source>
</evidence>
<sequence>MEKIEGLLGKILENQDRFDNRLSNIEDKITNLEEGQKRTEQRLTNLEEGQNNIKNEMIKFAVLQEKMQRDIELLVEGHQNILESMNRKFDDIRKEFSDRLDEVEAAVTNLGEDVKFIKHKEFQNEESIFKLKESLKIAK</sequence>
<dbReference type="Proteomes" id="UP000184465">
    <property type="component" value="Unassembled WGS sequence"/>
</dbReference>
<protein>
    <submittedName>
        <fullName evidence="2">Uncharacterized protein</fullName>
    </submittedName>
</protein>